<dbReference type="KEGG" id="cate:C2869_15640"/>
<dbReference type="RefSeq" id="WP_108603839.1">
    <property type="nucleotide sequence ID" value="NZ_CP026604.1"/>
</dbReference>
<gene>
    <name evidence="1" type="ORF">C2869_15640</name>
</gene>
<proteinExistence type="predicted"/>
<organism evidence="1 2">
    <name type="scientific">Saccharobesus litoralis</name>
    <dbReference type="NCBI Taxonomy" id="2172099"/>
    <lineage>
        <taxon>Bacteria</taxon>
        <taxon>Pseudomonadati</taxon>
        <taxon>Pseudomonadota</taxon>
        <taxon>Gammaproteobacteria</taxon>
        <taxon>Alteromonadales</taxon>
        <taxon>Alteromonadaceae</taxon>
        <taxon>Saccharobesus</taxon>
    </lineage>
</organism>
<evidence type="ECO:0000313" key="2">
    <source>
        <dbReference type="Proteomes" id="UP000244441"/>
    </source>
</evidence>
<accession>A0A2S0VUJ4</accession>
<protein>
    <submittedName>
        <fullName evidence="1">Uncharacterized protein</fullName>
    </submittedName>
</protein>
<dbReference type="EMBL" id="CP026604">
    <property type="protein sequence ID" value="AWB67770.1"/>
    <property type="molecule type" value="Genomic_DNA"/>
</dbReference>
<evidence type="ECO:0000313" key="1">
    <source>
        <dbReference type="EMBL" id="AWB67770.1"/>
    </source>
</evidence>
<dbReference type="Proteomes" id="UP000244441">
    <property type="component" value="Chromosome"/>
</dbReference>
<sequence length="368" mass="42740">MSQKFLLLYNIFSTPNAQTISDHIRSFAKYSKFEICSENMFDSNGERIANLSNYTGIIFHYSLFGSYPFKLPPSIIKALSQYSCKLKIAFFQDEYQYCQQRFQIIKDLGINCIFSCFEPNNFGKIYGNNTNVEHIYPTLTGYVDEKLISVAKSHYSHIEKDIDVSYRARELKYFMGKGAREKFLIGEQFKSSPYTDGLIMDISSREKDRLYGEDWLKLLARSKATLGVESGVSIVDLFGEVKPLIDEVLAMTPNASFDLVHDKVLHKFENNIYYRAISPRLFECTVFKTLLILFEGHYQGIIEPDKHYIPLKKDFSNIKEVVDKLSDQHFTKQIVENAYNELINSQKYSYKNFIKQFDDIVKELLNGK</sequence>
<keyword evidence="2" id="KW-1185">Reference proteome</keyword>
<reference evidence="1 2" key="1">
    <citation type="submission" date="2018-01" db="EMBL/GenBank/DDBJ databases">
        <title>Genome sequence of a Cantenovulum-like bacteria.</title>
        <authorList>
            <person name="Tan W.R."/>
            <person name="Lau N.-S."/>
            <person name="Go F."/>
            <person name="Amirul A.-A.A."/>
        </authorList>
    </citation>
    <scope>NUCLEOTIDE SEQUENCE [LARGE SCALE GENOMIC DNA]</scope>
    <source>
        <strain evidence="1 2">CCB-QB4</strain>
    </source>
</reference>
<name>A0A2S0VUJ4_9ALTE</name>
<dbReference type="OrthoDB" id="8641800at2"/>
<dbReference type="AlphaFoldDB" id="A0A2S0VUJ4"/>